<evidence type="ECO:0000313" key="3">
    <source>
        <dbReference type="Proteomes" id="UP000054498"/>
    </source>
</evidence>
<dbReference type="GeneID" id="25731174"/>
<reference evidence="2 3" key="1">
    <citation type="journal article" date="2013" name="BMC Genomics">
        <title>Reconstruction of the lipid metabolism for the microalga Monoraphidium neglectum from its genome sequence reveals characteristics suitable for biofuel production.</title>
        <authorList>
            <person name="Bogen C."/>
            <person name="Al-Dilaimi A."/>
            <person name="Albersmeier A."/>
            <person name="Wichmann J."/>
            <person name="Grundmann M."/>
            <person name="Rupp O."/>
            <person name="Lauersen K.J."/>
            <person name="Blifernez-Klassen O."/>
            <person name="Kalinowski J."/>
            <person name="Goesmann A."/>
            <person name="Mussgnug J.H."/>
            <person name="Kruse O."/>
        </authorList>
    </citation>
    <scope>NUCLEOTIDE SEQUENCE [LARGE SCALE GENOMIC DNA]</scope>
    <source>
        <strain evidence="2 3">SAG 48.87</strain>
    </source>
</reference>
<name>A0A0D2LXP6_9CHLO</name>
<feature type="non-terminal residue" evidence="2">
    <location>
        <position position="51"/>
    </location>
</feature>
<organism evidence="2 3">
    <name type="scientific">Monoraphidium neglectum</name>
    <dbReference type="NCBI Taxonomy" id="145388"/>
    <lineage>
        <taxon>Eukaryota</taxon>
        <taxon>Viridiplantae</taxon>
        <taxon>Chlorophyta</taxon>
        <taxon>core chlorophytes</taxon>
        <taxon>Chlorophyceae</taxon>
        <taxon>CS clade</taxon>
        <taxon>Sphaeropleales</taxon>
        <taxon>Selenastraceae</taxon>
        <taxon>Monoraphidium</taxon>
    </lineage>
</organism>
<dbReference type="Proteomes" id="UP000054498">
    <property type="component" value="Unassembled WGS sequence"/>
</dbReference>
<dbReference type="KEGG" id="mng:MNEG_13687"/>
<dbReference type="RefSeq" id="XP_013893296.1">
    <property type="nucleotide sequence ID" value="XM_014037842.1"/>
</dbReference>
<proteinExistence type="predicted"/>
<accession>A0A0D2LXP6</accession>
<evidence type="ECO:0000313" key="2">
    <source>
        <dbReference type="EMBL" id="KIY94276.1"/>
    </source>
</evidence>
<dbReference type="AlphaFoldDB" id="A0A0D2LXP6"/>
<evidence type="ECO:0000256" key="1">
    <source>
        <dbReference type="SAM" id="MobiDB-lite"/>
    </source>
</evidence>
<feature type="compositionally biased region" description="Polar residues" evidence="1">
    <location>
        <begin position="1"/>
        <end position="10"/>
    </location>
</feature>
<keyword evidence="3" id="KW-1185">Reference proteome</keyword>
<sequence>MPSLGTTYTAANDVRSRPVGIPRQASDPLQVLLQGQAQATAVASTLRKTKL</sequence>
<feature type="region of interest" description="Disordered" evidence="1">
    <location>
        <begin position="1"/>
        <end position="22"/>
    </location>
</feature>
<protein>
    <submittedName>
        <fullName evidence="2">Uncharacterized protein</fullName>
    </submittedName>
</protein>
<gene>
    <name evidence="2" type="ORF">MNEG_13687</name>
</gene>
<dbReference type="EMBL" id="KK104201">
    <property type="protein sequence ID" value="KIY94276.1"/>
    <property type="molecule type" value="Genomic_DNA"/>
</dbReference>